<dbReference type="InParanoid" id="E3IU98"/>
<name>E3IU98_PSEI1</name>
<dbReference type="GO" id="GO:0051538">
    <property type="term" value="F:3 iron, 4 sulfur cluster binding"/>
    <property type="evidence" value="ECO:0007669"/>
    <property type="project" value="UniProtKB-KW"/>
</dbReference>
<dbReference type="PROSITE" id="PS51379">
    <property type="entry name" value="4FE4S_FER_2"/>
    <property type="match status" value="1"/>
</dbReference>
<dbReference type="SUPFAM" id="SSF54862">
    <property type="entry name" value="4Fe-4S ferredoxins"/>
    <property type="match status" value="1"/>
</dbReference>
<dbReference type="OrthoDB" id="4741951at2"/>
<reference evidence="10 11" key="1">
    <citation type="submission" date="2010-10" db="EMBL/GenBank/DDBJ databases">
        <title>Complete sequence of Frankia sp. EuI1c.</title>
        <authorList>
            <consortium name="US DOE Joint Genome Institute"/>
            <person name="Lucas S."/>
            <person name="Copeland A."/>
            <person name="Lapidus A."/>
            <person name="Cheng J.-F."/>
            <person name="Bruce D."/>
            <person name="Goodwin L."/>
            <person name="Pitluck S."/>
            <person name="Chertkov O."/>
            <person name="Detter J.C."/>
            <person name="Han C."/>
            <person name="Tapia R."/>
            <person name="Land M."/>
            <person name="Hauser L."/>
            <person name="Jeffries C."/>
            <person name="Kyrpides N."/>
            <person name="Ivanova N."/>
            <person name="Mikhailova N."/>
            <person name="Beauchemin N."/>
            <person name="Sen A."/>
            <person name="Sur S.A."/>
            <person name="Gtari M."/>
            <person name="Wall L."/>
            <person name="Tisa L."/>
            <person name="Woyke T."/>
        </authorList>
    </citation>
    <scope>NUCLEOTIDE SEQUENCE [LARGE SCALE GENOMIC DNA]</scope>
    <source>
        <strain evidence="11">DSM 45817 / CECT 9037 / EuI1c</strain>
    </source>
</reference>
<evidence type="ECO:0000256" key="4">
    <source>
        <dbReference type="ARBA" id="ARBA00022982"/>
    </source>
</evidence>
<evidence type="ECO:0000256" key="7">
    <source>
        <dbReference type="ARBA" id="ARBA00023291"/>
    </source>
</evidence>
<dbReference type="PANTHER" id="PTHR36923">
    <property type="entry name" value="FERREDOXIN"/>
    <property type="match status" value="1"/>
</dbReference>
<comment type="cofactor">
    <cofactor evidence="1">
        <name>[3Fe-4S] cluster</name>
        <dbReference type="ChEBI" id="CHEBI:21137"/>
    </cofactor>
</comment>
<keyword evidence="6 8" id="KW-0411">Iron-sulfur</keyword>
<gene>
    <name evidence="10" type="ordered locus">FraEuI1c_4441</name>
</gene>
<dbReference type="InterPro" id="IPR017896">
    <property type="entry name" value="4Fe4S_Fe-S-bd"/>
</dbReference>
<keyword evidence="5 8" id="KW-0408">Iron</keyword>
<evidence type="ECO:0000313" key="11">
    <source>
        <dbReference type="Proteomes" id="UP000002484"/>
    </source>
</evidence>
<keyword evidence="7" id="KW-0003">3Fe-4S</keyword>
<dbReference type="RefSeq" id="WP_013425553.1">
    <property type="nucleotide sequence ID" value="NC_014666.1"/>
</dbReference>
<dbReference type="eggNOG" id="COG1141">
    <property type="taxonomic scope" value="Bacteria"/>
</dbReference>
<dbReference type="STRING" id="298654.FraEuI1c_4441"/>
<dbReference type="Proteomes" id="UP000002484">
    <property type="component" value="Chromosome"/>
</dbReference>
<dbReference type="AlphaFoldDB" id="E3IU98"/>
<organism evidence="10 11">
    <name type="scientific">Pseudofrankia inefficax (strain DSM 45817 / CECT 9037 / DDB 130130 / EuI1c)</name>
    <name type="common">Frankia inefficax</name>
    <dbReference type="NCBI Taxonomy" id="298654"/>
    <lineage>
        <taxon>Bacteria</taxon>
        <taxon>Bacillati</taxon>
        <taxon>Actinomycetota</taxon>
        <taxon>Actinomycetes</taxon>
        <taxon>Frankiales</taxon>
        <taxon>Frankiaceae</taxon>
        <taxon>Pseudofrankia</taxon>
    </lineage>
</organism>
<dbReference type="HOGENOM" id="CLU_139698_6_0_11"/>
<dbReference type="GO" id="GO:0009055">
    <property type="term" value="F:electron transfer activity"/>
    <property type="evidence" value="ECO:0007669"/>
    <property type="project" value="UniProtKB-UniRule"/>
</dbReference>
<evidence type="ECO:0000256" key="5">
    <source>
        <dbReference type="ARBA" id="ARBA00023004"/>
    </source>
</evidence>
<dbReference type="KEGG" id="fri:FraEuI1c_4441"/>
<keyword evidence="3 8" id="KW-0479">Metal-binding</keyword>
<evidence type="ECO:0000256" key="1">
    <source>
        <dbReference type="ARBA" id="ARBA00001927"/>
    </source>
</evidence>
<sequence>MGDSPAATPPVTVDRDLCIGSGLCLVYAPDFFTHDDDAKAVLVAEPTAADLASVRTAVEACPTSALVLHTGSRSGA</sequence>
<proteinExistence type="predicted"/>
<dbReference type="PRINTS" id="PR00352">
    <property type="entry name" value="3FE4SFRDOXIN"/>
</dbReference>
<keyword evidence="4 8" id="KW-0249">Electron transport</keyword>
<feature type="domain" description="4Fe-4S ferredoxin-type" evidence="9">
    <location>
        <begin position="9"/>
        <end position="37"/>
    </location>
</feature>
<accession>E3IU98</accession>
<dbReference type="Gene3D" id="3.30.70.20">
    <property type="match status" value="1"/>
</dbReference>
<dbReference type="PANTHER" id="PTHR36923:SF3">
    <property type="entry name" value="FERREDOXIN"/>
    <property type="match status" value="1"/>
</dbReference>
<evidence type="ECO:0000259" key="9">
    <source>
        <dbReference type="PROSITE" id="PS51379"/>
    </source>
</evidence>
<evidence type="ECO:0000313" key="10">
    <source>
        <dbReference type="EMBL" id="ADP82435.1"/>
    </source>
</evidence>
<protein>
    <recommendedName>
        <fullName evidence="8">Ferredoxin</fullName>
    </recommendedName>
</protein>
<dbReference type="InterPro" id="IPR051269">
    <property type="entry name" value="Fe-S_cluster_ET"/>
</dbReference>
<dbReference type="InterPro" id="IPR001080">
    <property type="entry name" value="3Fe4S_ferredoxin"/>
</dbReference>
<keyword evidence="11" id="KW-1185">Reference proteome</keyword>
<dbReference type="EMBL" id="CP002299">
    <property type="protein sequence ID" value="ADP82435.1"/>
    <property type="molecule type" value="Genomic_DNA"/>
</dbReference>
<dbReference type="Pfam" id="PF13459">
    <property type="entry name" value="Fer4_15"/>
    <property type="match status" value="1"/>
</dbReference>
<evidence type="ECO:0000256" key="6">
    <source>
        <dbReference type="ARBA" id="ARBA00023014"/>
    </source>
</evidence>
<evidence type="ECO:0000256" key="8">
    <source>
        <dbReference type="RuleBase" id="RU368020"/>
    </source>
</evidence>
<evidence type="ECO:0000256" key="3">
    <source>
        <dbReference type="ARBA" id="ARBA00022723"/>
    </source>
</evidence>
<comment type="function">
    <text evidence="8">Ferredoxins are iron-sulfur proteins that transfer electrons in a wide variety of metabolic reactions.</text>
</comment>
<keyword evidence="2 8" id="KW-0813">Transport</keyword>
<evidence type="ECO:0000256" key="2">
    <source>
        <dbReference type="ARBA" id="ARBA00022448"/>
    </source>
</evidence>
<dbReference type="GO" id="GO:0005506">
    <property type="term" value="F:iron ion binding"/>
    <property type="evidence" value="ECO:0007669"/>
    <property type="project" value="UniProtKB-UniRule"/>
</dbReference>